<feature type="transmembrane region" description="Helical" evidence="1">
    <location>
        <begin position="12"/>
        <end position="30"/>
    </location>
</feature>
<gene>
    <name evidence="2" type="ORF">LDJ79_09090</name>
</gene>
<feature type="transmembrane region" description="Helical" evidence="1">
    <location>
        <begin position="36"/>
        <end position="57"/>
    </location>
</feature>
<keyword evidence="1" id="KW-1133">Transmembrane helix</keyword>
<keyword evidence="1" id="KW-0472">Membrane</keyword>
<organism evidence="2 3">
    <name type="scientific">Vibrio tritonius</name>
    <dbReference type="NCBI Taxonomy" id="1435069"/>
    <lineage>
        <taxon>Bacteria</taxon>
        <taxon>Pseudomonadati</taxon>
        <taxon>Pseudomonadota</taxon>
        <taxon>Gammaproteobacteria</taxon>
        <taxon>Vibrionales</taxon>
        <taxon>Vibrionaceae</taxon>
        <taxon>Vibrio</taxon>
    </lineage>
</organism>
<evidence type="ECO:0000313" key="2">
    <source>
        <dbReference type="EMBL" id="MCA2016263.1"/>
    </source>
</evidence>
<keyword evidence="3" id="KW-1185">Reference proteome</keyword>
<evidence type="ECO:0000256" key="1">
    <source>
        <dbReference type="SAM" id="Phobius"/>
    </source>
</evidence>
<dbReference type="Proteomes" id="UP001199044">
    <property type="component" value="Unassembled WGS sequence"/>
</dbReference>
<proteinExistence type="predicted"/>
<sequence>MKKVDKKWFSFDCYGAVVWMGSVAYLLFLLDETLDGVVVTALAGMSQMIYWQLVKLFNNLFSMNR</sequence>
<accession>A0ABS7YKQ8</accession>
<keyword evidence="1" id="KW-0812">Transmembrane</keyword>
<protein>
    <submittedName>
        <fullName evidence="2">Uncharacterized protein</fullName>
    </submittedName>
</protein>
<evidence type="ECO:0000313" key="3">
    <source>
        <dbReference type="Proteomes" id="UP001199044"/>
    </source>
</evidence>
<reference evidence="3" key="1">
    <citation type="submission" date="2023-07" db="EMBL/GenBank/DDBJ databases">
        <title>Molecular identification of indigenous halophilic bacteria isolated from red sea cost, biodegradation of synthetic dyes and assessment of degraded metabolite toxicity.</title>
        <authorList>
            <person name="Chaieb K."/>
            <person name="Altayb H.N."/>
        </authorList>
    </citation>
    <scope>NUCLEOTIDE SEQUENCE [LARGE SCALE GENOMIC DNA]</scope>
    <source>
        <strain evidence="3">K20</strain>
    </source>
</reference>
<name>A0ABS7YKQ8_9VIBR</name>
<dbReference type="RefSeq" id="WP_068718027.1">
    <property type="nucleotide sequence ID" value="NZ_AP014636.1"/>
</dbReference>
<dbReference type="EMBL" id="JAIWIU010000054">
    <property type="protein sequence ID" value="MCA2016263.1"/>
    <property type="molecule type" value="Genomic_DNA"/>
</dbReference>
<comment type="caution">
    <text evidence="2">The sequence shown here is derived from an EMBL/GenBank/DDBJ whole genome shotgun (WGS) entry which is preliminary data.</text>
</comment>